<feature type="domain" description="Neprosin PEP catalytic" evidence="1">
    <location>
        <begin position="107"/>
        <end position="390"/>
    </location>
</feature>
<dbReference type="Proteomes" id="UP000593564">
    <property type="component" value="Unassembled WGS sequence"/>
</dbReference>
<dbReference type="PANTHER" id="PTHR31589:SF24">
    <property type="entry name" value="OS07G0205500 PROTEIN"/>
    <property type="match status" value="1"/>
</dbReference>
<dbReference type="InterPro" id="IPR053168">
    <property type="entry name" value="Glutamic_endopeptidase"/>
</dbReference>
<accession>A0A7J7HIY3</accession>
<dbReference type="AlphaFoldDB" id="A0A7J7HIY3"/>
<evidence type="ECO:0000313" key="3">
    <source>
        <dbReference type="Proteomes" id="UP000593564"/>
    </source>
</evidence>
<evidence type="ECO:0000259" key="1">
    <source>
        <dbReference type="PROSITE" id="PS52045"/>
    </source>
</evidence>
<protein>
    <recommendedName>
        <fullName evidence="1">Neprosin PEP catalytic domain-containing protein</fullName>
    </recommendedName>
</protein>
<organism evidence="2 3">
    <name type="scientific">Camellia sinensis</name>
    <name type="common">Tea plant</name>
    <name type="synonym">Thea sinensis</name>
    <dbReference type="NCBI Taxonomy" id="4442"/>
    <lineage>
        <taxon>Eukaryota</taxon>
        <taxon>Viridiplantae</taxon>
        <taxon>Streptophyta</taxon>
        <taxon>Embryophyta</taxon>
        <taxon>Tracheophyta</taxon>
        <taxon>Spermatophyta</taxon>
        <taxon>Magnoliopsida</taxon>
        <taxon>eudicotyledons</taxon>
        <taxon>Gunneridae</taxon>
        <taxon>Pentapetalae</taxon>
        <taxon>asterids</taxon>
        <taxon>Ericales</taxon>
        <taxon>Theaceae</taxon>
        <taxon>Camellia</taxon>
    </lineage>
</organism>
<dbReference type="PROSITE" id="PS52045">
    <property type="entry name" value="NEPROSIN_PEP_CD"/>
    <property type="match status" value="1"/>
</dbReference>
<dbReference type="Pfam" id="PF14365">
    <property type="entry name" value="Neprosin_AP"/>
    <property type="match status" value="1"/>
</dbReference>
<evidence type="ECO:0000313" key="2">
    <source>
        <dbReference type="EMBL" id="KAF5952679.1"/>
    </source>
</evidence>
<proteinExistence type="predicted"/>
<dbReference type="InterPro" id="IPR025521">
    <property type="entry name" value="Neprosin_propep"/>
</dbReference>
<reference evidence="3" key="1">
    <citation type="journal article" date="2020" name="Nat. Commun.">
        <title>Genome assembly of wild tea tree DASZ reveals pedigree and selection history of tea varieties.</title>
        <authorList>
            <person name="Zhang W."/>
            <person name="Zhang Y."/>
            <person name="Qiu H."/>
            <person name="Guo Y."/>
            <person name="Wan H."/>
            <person name="Zhang X."/>
            <person name="Scossa F."/>
            <person name="Alseekh S."/>
            <person name="Zhang Q."/>
            <person name="Wang P."/>
            <person name="Xu L."/>
            <person name="Schmidt M.H."/>
            <person name="Jia X."/>
            <person name="Li D."/>
            <person name="Zhu A."/>
            <person name="Guo F."/>
            <person name="Chen W."/>
            <person name="Ni D."/>
            <person name="Usadel B."/>
            <person name="Fernie A.R."/>
            <person name="Wen W."/>
        </authorList>
    </citation>
    <scope>NUCLEOTIDE SEQUENCE [LARGE SCALE GENOMIC DNA]</scope>
    <source>
        <strain evidence="3">cv. G240</strain>
    </source>
</reference>
<name>A0A7J7HIY3_CAMSI</name>
<keyword evidence="3" id="KW-1185">Reference proteome</keyword>
<gene>
    <name evidence="2" type="ORF">HYC85_010623</name>
</gene>
<dbReference type="InterPro" id="IPR004314">
    <property type="entry name" value="Neprosin"/>
</dbReference>
<sequence>MGPLLIAIYRGIHVWVRTCRIRSSRVSVERECIVFIIMITHGVFVVVRRWLLVLIVVLLPLCYGGIVSISGHELDDVYMQLMQLNKPALKSIKSPDGDIIDCVHISHQPAFDHPLLKNHTIQMRPSYHPEGLFEENKQSIPNSNEGISKSITQLWHLNGRCQEETIPIRRTKMKEILRASSIKSFGKKKYGTIPEPTMSTQSEPIKLSAHLHAIGFVQGDKYYGTKATMNVWKPILQQSKEFSLSQLWIIAGSYPSDLNTIEAGWQDPRSGDWWLQYGNELVGYWPTSLFSYLADSASQIQWGGEVLNFESGGQHTTTQMGSGHFPEEGFGKASFMKNIQIVDGSNHLIAPIGFGTFAEQSNCYNVQMGNDGDWGNYIYYGGPGRNPSCP</sequence>
<dbReference type="PANTHER" id="PTHR31589">
    <property type="entry name" value="PROTEIN, PUTATIVE (DUF239)-RELATED-RELATED"/>
    <property type="match status" value="1"/>
</dbReference>
<dbReference type="EMBL" id="JACBKZ010000004">
    <property type="protein sequence ID" value="KAF5952679.1"/>
    <property type="molecule type" value="Genomic_DNA"/>
</dbReference>
<reference evidence="2 3" key="2">
    <citation type="submission" date="2020-07" db="EMBL/GenBank/DDBJ databases">
        <title>Genome assembly of wild tea tree DASZ reveals pedigree and selection history of tea varieties.</title>
        <authorList>
            <person name="Zhang W."/>
        </authorList>
    </citation>
    <scope>NUCLEOTIDE SEQUENCE [LARGE SCALE GENOMIC DNA]</scope>
    <source>
        <strain evidence="3">cv. G240</strain>
        <tissue evidence="2">Leaf</tissue>
    </source>
</reference>
<dbReference type="Pfam" id="PF03080">
    <property type="entry name" value="Neprosin"/>
    <property type="match status" value="1"/>
</dbReference>
<comment type="caution">
    <text evidence="2">The sequence shown here is derived from an EMBL/GenBank/DDBJ whole genome shotgun (WGS) entry which is preliminary data.</text>
</comment>